<feature type="transmembrane region" description="Helical" evidence="6">
    <location>
        <begin position="601"/>
        <end position="621"/>
    </location>
</feature>
<feature type="chain" id="PRO_5006419899" description="Gram-positive cocci surface proteins LPxTG domain-containing protein" evidence="7">
    <location>
        <begin position="32"/>
        <end position="630"/>
    </location>
</feature>
<feature type="compositionally biased region" description="Acidic residues" evidence="5">
    <location>
        <begin position="437"/>
        <end position="450"/>
    </location>
</feature>
<keyword evidence="2" id="KW-0964">Secreted</keyword>
<dbReference type="OrthoDB" id="2329348at2"/>
<dbReference type="PROSITE" id="PS50847">
    <property type="entry name" value="GRAM_POS_ANCHORING"/>
    <property type="match status" value="1"/>
</dbReference>
<dbReference type="Pfam" id="PF00746">
    <property type="entry name" value="Gram_pos_anchor"/>
    <property type="match status" value="1"/>
</dbReference>
<feature type="compositionally biased region" description="Low complexity" evidence="5">
    <location>
        <begin position="539"/>
        <end position="548"/>
    </location>
</feature>
<dbReference type="AlphaFoldDB" id="A0A0R2LDY5"/>
<name>A0A0R2LDY5_9LACO</name>
<keyword evidence="6" id="KW-0472">Membrane</keyword>
<feature type="region of interest" description="Disordered" evidence="5">
    <location>
        <begin position="419"/>
        <end position="598"/>
    </location>
</feature>
<feature type="compositionally biased region" description="Low complexity" evidence="5">
    <location>
        <begin position="584"/>
        <end position="595"/>
    </location>
</feature>
<dbReference type="STRING" id="993692.IV57_GL002188"/>
<feature type="signal peptide" evidence="7">
    <location>
        <begin position="1"/>
        <end position="31"/>
    </location>
</feature>
<evidence type="ECO:0000313" key="10">
    <source>
        <dbReference type="Proteomes" id="UP000051006"/>
    </source>
</evidence>
<keyword evidence="6" id="KW-1133">Transmembrane helix</keyword>
<dbReference type="InterPro" id="IPR026588">
    <property type="entry name" value="Choice_anch_A"/>
</dbReference>
<keyword evidence="1" id="KW-0134">Cell wall</keyword>
<evidence type="ECO:0000256" key="7">
    <source>
        <dbReference type="SAM" id="SignalP"/>
    </source>
</evidence>
<keyword evidence="10" id="KW-1185">Reference proteome</keyword>
<evidence type="ECO:0000259" key="8">
    <source>
        <dbReference type="PROSITE" id="PS50847"/>
    </source>
</evidence>
<dbReference type="InterPro" id="IPR019931">
    <property type="entry name" value="LPXTG_anchor"/>
</dbReference>
<keyword evidence="4" id="KW-0572">Peptidoglycan-anchor</keyword>
<evidence type="ECO:0000256" key="1">
    <source>
        <dbReference type="ARBA" id="ARBA00022512"/>
    </source>
</evidence>
<evidence type="ECO:0000256" key="2">
    <source>
        <dbReference type="ARBA" id="ARBA00022525"/>
    </source>
</evidence>
<evidence type="ECO:0000256" key="3">
    <source>
        <dbReference type="ARBA" id="ARBA00022729"/>
    </source>
</evidence>
<dbReference type="EMBL" id="JQCF01000006">
    <property type="protein sequence ID" value="KRN99856.1"/>
    <property type="molecule type" value="Genomic_DNA"/>
</dbReference>
<organism evidence="9 10">
    <name type="scientific">Companilactobacillus kimchiensis</name>
    <dbReference type="NCBI Taxonomy" id="993692"/>
    <lineage>
        <taxon>Bacteria</taxon>
        <taxon>Bacillati</taxon>
        <taxon>Bacillota</taxon>
        <taxon>Bacilli</taxon>
        <taxon>Lactobacillales</taxon>
        <taxon>Lactobacillaceae</taxon>
        <taxon>Companilactobacillus</taxon>
    </lineage>
</organism>
<evidence type="ECO:0000313" key="9">
    <source>
        <dbReference type="EMBL" id="KRN99856.1"/>
    </source>
</evidence>
<dbReference type="RefSeq" id="WP_057880308.1">
    <property type="nucleotide sequence ID" value="NZ_JQCF01000006.1"/>
</dbReference>
<evidence type="ECO:0000256" key="6">
    <source>
        <dbReference type="SAM" id="Phobius"/>
    </source>
</evidence>
<protein>
    <recommendedName>
        <fullName evidence="8">Gram-positive cocci surface proteins LPxTG domain-containing protein</fullName>
    </recommendedName>
</protein>
<sequence>MLMKKGKEWALSCVAVSAAVLMGMSATTVHADTTTDGSTTTTNTSTVNNGLNAATQAATTVDSTTEQPVAQPAATQPQAASAATTTQSTAATQTVNDAIPDGGHVSDDYSNESTNQLGYASNFHIFANEAHLNTHTNGNVAVNNFYGNVNFGTNVHEGIVEKDISYIQHPHNLANSSFVTSGETRDNKVIFGSDNTIDISNPDRPNINTINLDHIRGQEIYQDKNGQYIDVENYLDGFLSQKSQNLSGTHAQIKVTNDEFPDKNQRVINLQQYEPNENNQIVIDLDSSVLSENTPLTIYGLSKDAGGTNIILNVDTQGQDPYTVNSQIKLIYNDGSVGNHVERPNKETEYFDDNHVLWNFYDSTASDKLYNGKVDIQRPFQGSVLAPKAEVDINANLDGNIAANKVYVNAESHRWDLQDDSNVETEFEKPITIPGEIPDEWIEDKDDENDGSNIEKPDEEETEEDIDPDTGELVDPSEPDKEEEDNTEEPGKGDEDNDTEEPGKGDEDNDTEEPGKGDEDNNTEEPNKGDEDEDDDVTTDGNTGNEGDTIIHGGSEGTNPESNNNLDEGLLSSAVGNNKDESQTSNSSSTNNGNTLPQTGATTGVLATIMGLIMLAFGTLLKVTRIKKED</sequence>
<proteinExistence type="predicted"/>
<evidence type="ECO:0000256" key="4">
    <source>
        <dbReference type="ARBA" id="ARBA00023088"/>
    </source>
</evidence>
<feature type="compositionally biased region" description="Polar residues" evidence="5">
    <location>
        <begin position="557"/>
        <end position="566"/>
    </location>
</feature>
<dbReference type="Proteomes" id="UP000051006">
    <property type="component" value="Unassembled WGS sequence"/>
</dbReference>
<feature type="domain" description="Gram-positive cocci surface proteins LPxTG" evidence="8">
    <location>
        <begin position="596"/>
        <end position="630"/>
    </location>
</feature>
<gene>
    <name evidence="9" type="ORF">IV57_GL002188</name>
</gene>
<reference evidence="9 10" key="1">
    <citation type="journal article" date="2015" name="Genome Announc.">
        <title>Expanding the biotechnology potential of lactobacilli through comparative genomics of 213 strains and associated genera.</title>
        <authorList>
            <person name="Sun Z."/>
            <person name="Harris H.M."/>
            <person name="McCann A."/>
            <person name="Guo C."/>
            <person name="Argimon S."/>
            <person name="Zhang W."/>
            <person name="Yang X."/>
            <person name="Jeffery I.B."/>
            <person name="Cooney J.C."/>
            <person name="Kagawa T.F."/>
            <person name="Liu W."/>
            <person name="Song Y."/>
            <person name="Salvetti E."/>
            <person name="Wrobel A."/>
            <person name="Rasinkangas P."/>
            <person name="Parkhill J."/>
            <person name="Rea M.C."/>
            <person name="O'Sullivan O."/>
            <person name="Ritari J."/>
            <person name="Douillard F.P."/>
            <person name="Paul Ross R."/>
            <person name="Yang R."/>
            <person name="Briner A.E."/>
            <person name="Felis G.E."/>
            <person name="de Vos W.M."/>
            <person name="Barrangou R."/>
            <person name="Klaenhammer T.R."/>
            <person name="Caufield P.W."/>
            <person name="Cui Y."/>
            <person name="Zhang H."/>
            <person name="O'Toole P.W."/>
        </authorList>
    </citation>
    <scope>NUCLEOTIDE SEQUENCE [LARGE SCALE GENOMIC DNA]</scope>
    <source>
        <strain evidence="9 10">DSM 24716</strain>
    </source>
</reference>
<feature type="compositionally biased region" description="Low complexity" evidence="5">
    <location>
        <begin position="64"/>
        <end position="91"/>
    </location>
</feature>
<feature type="compositionally biased region" description="Acidic residues" evidence="5">
    <location>
        <begin position="457"/>
        <end position="488"/>
    </location>
</feature>
<dbReference type="PATRIC" id="fig|993692.3.peg.2225"/>
<feature type="region of interest" description="Disordered" evidence="5">
    <location>
        <begin position="62"/>
        <end position="91"/>
    </location>
</feature>
<keyword evidence="6" id="KW-0812">Transmembrane</keyword>
<dbReference type="NCBIfam" id="TIGR01167">
    <property type="entry name" value="LPXTG_anchor"/>
    <property type="match status" value="1"/>
</dbReference>
<feature type="compositionally biased region" description="Basic and acidic residues" evidence="5">
    <location>
        <begin position="513"/>
        <end position="529"/>
    </location>
</feature>
<accession>A0A0R2LDY5</accession>
<evidence type="ECO:0000256" key="5">
    <source>
        <dbReference type="SAM" id="MobiDB-lite"/>
    </source>
</evidence>
<dbReference type="Pfam" id="PF20597">
    <property type="entry name" value="pAdhesive_15"/>
    <property type="match status" value="1"/>
</dbReference>
<keyword evidence="3 7" id="KW-0732">Signal</keyword>
<comment type="caution">
    <text evidence="9">The sequence shown here is derived from an EMBL/GenBank/DDBJ whole genome shotgun (WGS) entry which is preliminary data.</text>
</comment>